<evidence type="ECO:0000313" key="1">
    <source>
        <dbReference type="EMBL" id="QHU17423.1"/>
    </source>
</evidence>
<reference evidence="1" key="1">
    <citation type="journal article" date="2020" name="Nature">
        <title>Giant virus diversity and host interactions through global metagenomics.</title>
        <authorList>
            <person name="Schulz F."/>
            <person name="Roux S."/>
            <person name="Paez-Espino D."/>
            <person name="Jungbluth S."/>
            <person name="Walsh D.A."/>
            <person name="Denef V.J."/>
            <person name="McMahon K.D."/>
            <person name="Konstantinidis K.T."/>
            <person name="Eloe-Fadrosh E.A."/>
            <person name="Kyrpides N.C."/>
            <person name="Woyke T."/>
        </authorList>
    </citation>
    <scope>NUCLEOTIDE SEQUENCE</scope>
    <source>
        <strain evidence="1">GVMAG-S-3300012000-57</strain>
    </source>
</reference>
<name>A0A6C0KJF7_9ZZZZ</name>
<organism evidence="1">
    <name type="scientific">viral metagenome</name>
    <dbReference type="NCBI Taxonomy" id="1070528"/>
    <lineage>
        <taxon>unclassified sequences</taxon>
        <taxon>metagenomes</taxon>
        <taxon>organismal metagenomes</taxon>
    </lineage>
</organism>
<sequence>MIPYDCLYIIRSIFIAAIFRNKTMVSKKSCYTT</sequence>
<accession>A0A6C0KJF7</accession>
<protein>
    <submittedName>
        <fullName evidence="1">Uncharacterized protein</fullName>
    </submittedName>
</protein>
<dbReference type="AlphaFoldDB" id="A0A6C0KJF7"/>
<dbReference type="EMBL" id="MN740905">
    <property type="protein sequence ID" value="QHU17423.1"/>
    <property type="molecule type" value="Genomic_DNA"/>
</dbReference>
<proteinExistence type="predicted"/>